<proteinExistence type="inferred from homology"/>
<dbReference type="PANTHER" id="PTHR23419:SF8">
    <property type="entry name" value="FI09726P"/>
    <property type="match status" value="1"/>
</dbReference>
<dbReference type="Gene3D" id="3.30.70.120">
    <property type="match status" value="1"/>
</dbReference>
<dbReference type="AlphaFoldDB" id="K9VYH8"/>
<dbReference type="EMBL" id="CP003620">
    <property type="protein sequence ID" value="AFZ13193.1"/>
    <property type="molecule type" value="Genomic_DNA"/>
</dbReference>
<dbReference type="OrthoDB" id="37622at2"/>
<organism evidence="2 3">
    <name type="scientific">Crinalium epipsammum PCC 9333</name>
    <dbReference type="NCBI Taxonomy" id="1173022"/>
    <lineage>
        <taxon>Bacteria</taxon>
        <taxon>Bacillati</taxon>
        <taxon>Cyanobacteriota</taxon>
        <taxon>Cyanophyceae</taxon>
        <taxon>Gomontiellales</taxon>
        <taxon>Gomontiellaceae</taxon>
        <taxon>Crinalium</taxon>
    </lineage>
</organism>
<dbReference type="SUPFAM" id="SSF54913">
    <property type="entry name" value="GlnB-like"/>
    <property type="match status" value="1"/>
</dbReference>
<dbReference type="KEGG" id="cep:Cri9333_2324"/>
<evidence type="ECO:0000313" key="3">
    <source>
        <dbReference type="Proteomes" id="UP000010472"/>
    </source>
</evidence>
<dbReference type="InterPro" id="IPR015867">
    <property type="entry name" value="N-reg_PII/ATP_PRibTrfase_C"/>
</dbReference>
<dbReference type="PANTHER" id="PTHR23419">
    <property type="entry name" value="DIVALENT CATION TOLERANCE CUTA-RELATED"/>
    <property type="match status" value="1"/>
</dbReference>
<name>K9VYH8_9CYAN</name>
<reference evidence="2 3" key="1">
    <citation type="submission" date="2012-06" db="EMBL/GenBank/DDBJ databases">
        <title>Finished chromosome of genome of Crinalium epipsammum PCC 9333.</title>
        <authorList>
            <consortium name="US DOE Joint Genome Institute"/>
            <person name="Gugger M."/>
            <person name="Coursin T."/>
            <person name="Rippka R."/>
            <person name="Tandeau De Marsac N."/>
            <person name="Huntemann M."/>
            <person name="Wei C.-L."/>
            <person name="Han J."/>
            <person name="Detter J.C."/>
            <person name="Han C."/>
            <person name="Tapia R."/>
            <person name="Davenport K."/>
            <person name="Daligault H."/>
            <person name="Erkkila T."/>
            <person name="Gu W."/>
            <person name="Munk A.C.C."/>
            <person name="Teshima H."/>
            <person name="Xu Y."/>
            <person name="Chain P."/>
            <person name="Chen A."/>
            <person name="Krypides N."/>
            <person name="Mavromatis K."/>
            <person name="Markowitz V."/>
            <person name="Szeto E."/>
            <person name="Ivanova N."/>
            <person name="Mikhailova N."/>
            <person name="Ovchinnikova G."/>
            <person name="Pagani I."/>
            <person name="Pati A."/>
            <person name="Goodwin L."/>
            <person name="Peters L."/>
            <person name="Pitluck S."/>
            <person name="Woyke T."/>
            <person name="Kerfeld C."/>
        </authorList>
    </citation>
    <scope>NUCLEOTIDE SEQUENCE [LARGE SCALE GENOMIC DNA]</scope>
    <source>
        <strain evidence="2 3">PCC 9333</strain>
    </source>
</reference>
<evidence type="ECO:0000256" key="1">
    <source>
        <dbReference type="ARBA" id="ARBA00010169"/>
    </source>
</evidence>
<evidence type="ECO:0000313" key="2">
    <source>
        <dbReference type="EMBL" id="AFZ13193.1"/>
    </source>
</evidence>
<dbReference type="InterPro" id="IPR011322">
    <property type="entry name" value="N-reg_PII-like_a/b"/>
</dbReference>
<dbReference type="InterPro" id="IPR004323">
    <property type="entry name" value="Ion_tolerance_CutA"/>
</dbReference>
<accession>K9VYH8</accession>
<dbReference type="GO" id="GO:0005507">
    <property type="term" value="F:copper ion binding"/>
    <property type="evidence" value="ECO:0007669"/>
    <property type="project" value="TreeGrafter"/>
</dbReference>
<protein>
    <submittedName>
        <fullName evidence="2">CutA1 divalent ion tolerance protein</fullName>
    </submittedName>
</protein>
<dbReference type="HOGENOM" id="CLU_098807_1_2_3"/>
<dbReference type="Pfam" id="PF03091">
    <property type="entry name" value="CutA1"/>
    <property type="match status" value="1"/>
</dbReference>
<dbReference type="Proteomes" id="UP000010472">
    <property type="component" value="Chromosome"/>
</dbReference>
<keyword evidence="3" id="KW-1185">Reference proteome</keyword>
<dbReference type="eggNOG" id="COG1324">
    <property type="taxonomic scope" value="Bacteria"/>
</dbReference>
<gene>
    <name evidence="2" type="ORF">Cri9333_2324</name>
</gene>
<comment type="similarity">
    <text evidence="1">Belongs to the CutA family.</text>
</comment>
<dbReference type="GO" id="GO:0010038">
    <property type="term" value="P:response to metal ion"/>
    <property type="evidence" value="ECO:0007669"/>
    <property type="project" value="InterPro"/>
</dbReference>
<dbReference type="STRING" id="1173022.Cri9333_2324"/>
<dbReference type="RefSeq" id="WP_015203307.1">
    <property type="nucleotide sequence ID" value="NC_019753.1"/>
</dbReference>
<sequence length="119" mass="13328">MDKDFSKTDYVVILVTASSRQEAEAIALRARCSNAQALVADKLAACVSFTQIHSVYTWQGKVNSDDEWQLVIKTHIDKFSQLETKVKEIHSYEVPEIIALPIVAGSLPYLSWISEQVNS</sequence>